<accession>D2J4Q0</accession>
<dbReference type="OrthoDB" id="10701at10239"/>
<dbReference type="EMBL" id="GQ884143">
    <property type="protein sequence ID" value="ACZ63569.1"/>
    <property type="molecule type" value="Genomic_DNA"/>
</dbReference>
<dbReference type="InterPro" id="IPR003497">
    <property type="entry name" value="BRO_N_domain"/>
</dbReference>
<dbReference type="GeneID" id="11107090"/>
<dbReference type="RefSeq" id="YP_003429407.1">
    <property type="nucleotide sequence ID" value="NC_013797.1"/>
</dbReference>
<protein>
    <submittedName>
        <fullName evidence="2">PrGVORF83</fullName>
    </submittedName>
</protein>
<name>D2J4Q0_9BBAC</name>
<reference evidence="2 3" key="2">
    <citation type="journal article" date="2012" name="J. Virol.">
        <title>The Genome of Pieris rapae Granulovirus.</title>
        <authorList>
            <person name="Zhang B.Q."/>
            <person name="Cheng R.L."/>
            <person name="Wang X.F."/>
            <person name="Zhang C.X."/>
        </authorList>
    </citation>
    <scope>NUCLEOTIDE SEQUENCE [LARGE SCALE GENOMIC DNA]</scope>
    <source>
        <strain evidence="2">Wuhan</strain>
    </source>
</reference>
<feature type="domain" description="Bro-N" evidence="1">
    <location>
        <begin position="151"/>
        <end position="229"/>
    </location>
</feature>
<dbReference type="KEGG" id="vg:11107090"/>
<organism evidence="2 3">
    <name type="scientific">Pieris rapae granulovirus Wuhan</name>
    <dbReference type="NCBI Taxonomy" id="2848030"/>
    <lineage>
        <taxon>Viruses</taxon>
        <taxon>Viruses incertae sedis</taxon>
        <taxon>Naldaviricetes</taxon>
        <taxon>Lefavirales</taxon>
        <taxon>Baculoviridae</taxon>
        <taxon>Betabaculovirus</taxon>
        <taxon>Betabaculovirus arrapae</taxon>
    </lineage>
</organism>
<dbReference type="Proteomes" id="UP000202544">
    <property type="component" value="Segment"/>
</dbReference>
<sequence>MKRCYYFQDVHPVNIFYFNNNNYYFKLNQLADCFHLCFNTIRFTTNPRFLVNFDYLKTKHPNTTYTLHPATLLLHIQGLDHFMTKFCAKSYCDLFLHFLNECFLHNNKCVNELFQICNITNSDIDDNNNVNNLIDKYESVKCVYGVLASNIEFILIQNKKYFKGVDVARYINCTPSYCINKYVDDNNMVLWYDLKQYIQNNFIWLNYENRWKNNTIFLKEKGIKQLLMATIGDDEILRDMLINVDNYDAAEIQQYKKQKPVYTKKLLKAYECTVGKMNGVVDFIVTPDQNVYYKLHQIAKYYMLKINNYDYYKKYLLEWFTLKSSLKKCNINWKPNLILIEGQGIYKMLTDVGLNVEAQDFIYSKMYEAKCLWTRQHKFKVKV</sequence>
<evidence type="ECO:0000259" key="1">
    <source>
        <dbReference type="Pfam" id="PF02498"/>
    </source>
</evidence>
<dbReference type="Pfam" id="PF02498">
    <property type="entry name" value="Bro-N"/>
    <property type="match status" value="1"/>
</dbReference>
<reference evidence="2 3" key="1">
    <citation type="journal article" date="2011" name="J. Proteome Res.">
        <title>ODV-associated proteins of the Pieris rapae granulovirus.</title>
        <authorList>
            <person name="Wang X.F."/>
            <person name="Zhang B.Q."/>
            <person name="Xu H.J."/>
            <person name="Cui Y.J."/>
            <person name="Xu Y.P."/>
            <person name="Zhang M.J."/>
            <person name="Han Y.S."/>
            <person name="Lee Y.S."/>
            <person name="Bao Y.Y."/>
            <person name="Zhang C.X."/>
        </authorList>
    </citation>
    <scope>NUCLEOTIDE SEQUENCE [LARGE SCALE GENOMIC DNA]</scope>
    <source>
        <strain evidence="2">Wuhan</strain>
    </source>
</reference>
<evidence type="ECO:0000313" key="3">
    <source>
        <dbReference type="Proteomes" id="UP000202544"/>
    </source>
</evidence>
<keyword evidence="3" id="KW-1185">Reference proteome</keyword>
<evidence type="ECO:0000313" key="2">
    <source>
        <dbReference type="EMBL" id="ACZ63569.1"/>
    </source>
</evidence>
<proteinExistence type="predicted"/>